<dbReference type="Proteomes" id="UP000800035">
    <property type="component" value="Unassembled WGS sequence"/>
</dbReference>
<gene>
    <name evidence="1" type="ORF">CC80DRAFT_154288</name>
</gene>
<keyword evidence="2" id="KW-1185">Reference proteome</keyword>
<sequence>MHVNIRLMNLLDDPVYESIWPSSCATTWTCCETDCGQTNPETTTVCQNQHCKHPKCSSCRANTITARKIASLAHVFEMLGMPTSNPPADVWVCVGVPRQHQLTDAHKGKCACGASNLIAYAPACPVCDHNRCSACHAEVSPQSFQQAIWKHRWNIF</sequence>
<accession>A0A6A5UB30</accession>
<organism evidence="1 2">
    <name type="scientific">Byssothecium circinans</name>
    <dbReference type="NCBI Taxonomy" id="147558"/>
    <lineage>
        <taxon>Eukaryota</taxon>
        <taxon>Fungi</taxon>
        <taxon>Dikarya</taxon>
        <taxon>Ascomycota</taxon>
        <taxon>Pezizomycotina</taxon>
        <taxon>Dothideomycetes</taxon>
        <taxon>Pleosporomycetidae</taxon>
        <taxon>Pleosporales</taxon>
        <taxon>Massarineae</taxon>
        <taxon>Massarinaceae</taxon>
        <taxon>Byssothecium</taxon>
    </lineage>
</organism>
<evidence type="ECO:0000313" key="2">
    <source>
        <dbReference type="Proteomes" id="UP000800035"/>
    </source>
</evidence>
<proteinExistence type="predicted"/>
<evidence type="ECO:0000313" key="1">
    <source>
        <dbReference type="EMBL" id="KAF1962111.1"/>
    </source>
</evidence>
<dbReference type="AlphaFoldDB" id="A0A6A5UB30"/>
<reference evidence="1" key="1">
    <citation type="journal article" date="2020" name="Stud. Mycol.">
        <title>101 Dothideomycetes genomes: a test case for predicting lifestyles and emergence of pathogens.</title>
        <authorList>
            <person name="Haridas S."/>
            <person name="Albert R."/>
            <person name="Binder M."/>
            <person name="Bloem J."/>
            <person name="Labutti K."/>
            <person name="Salamov A."/>
            <person name="Andreopoulos B."/>
            <person name="Baker S."/>
            <person name="Barry K."/>
            <person name="Bills G."/>
            <person name="Bluhm B."/>
            <person name="Cannon C."/>
            <person name="Castanera R."/>
            <person name="Culley D."/>
            <person name="Daum C."/>
            <person name="Ezra D."/>
            <person name="Gonzalez J."/>
            <person name="Henrissat B."/>
            <person name="Kuo A."/>
            <person name="Liang C."/>
            <person name="Lipzen A."/>
            <person name="Lutzoni F."/>
            <person name="Magnuson J."/>
            <person name="Mondo S."/>
            <person name="Nolan M."/>
            <person name="Ohm R."/>
            <person name="Pangilinan J."/>
            <person name="Park H.-J."/>
            <person name="Ramirez L."/>
            <person name="Alfaro M."/>
            <person name="Sun H."/>
            <person name="Tritt A."/>
            <person name="Yoshinaga Y."/>
            <person name="Zwiers L.-H."/>
            <person name="Turgeon B."/>
            <person name="Goodwin S."/>
            <person name="Spatafora J."/>
            <person name="Crous P."/>
            <person name="Grigoriev I."/>
        </authorList>
    </citation>
    <scope>NUCLEOTIDE SEQUENCE</scope>
    <source>
        <strain evidence="1">CBS 675.92</strain>
    </source>
</reference>
<name>A0A6A5UB30_9PLEO</name>
<dbReference type="EMBL" id="ML976979">
    <property type="protein sequence ID" value="KAF1962111.1"/>
    <property type="molecule type" value="Genomic_DNA"/>
</dbReference>
<protein>
    <submittedName>
        <fullName evidence="1">Uncharacterized protein</fullName>
    </submittedName>
</protein>